<evidence type="ECO:0000256" key="1">
    <source>
        <dbReference type="SAM" id="MobiDB-lite"/>
    </source>
</evidence>
<feature type="region of interest" description="Disordered" evidence="1">
    <location>
        <begin position="1"/>
        <end position="20"/>
    </location>
</feature>
<reference evidence="2" key="2">
    <citation type="journal article" date="2015" name="Fish Shellfish Immunol.">
        <title>Early steps in the European eel (Anguilla anguilla)-Vibrio vulnificus interaction in the gills: Role of the RtxA13 toxin.</title>
        <authorList>
            <person name="Callol A."/>
            <person name="Pajuelo D."/>
            <person name="Ebbesson L."/>
            <person name="Teles M."/>
            <person name="MacKenzie S."/>
            <person name="Amaro C."/>
        </authorList>
    </citation>
    <scope>NUCLEOTIDE SEQUENCE</scope>
</reference>
<dbReference type="AlphaFoldDB" id="A0A0E9SKG7"/>
<protein>
    <submittedName>
        <fullName evidence="2">Uncharacterized protein</fullName>
    </submittedName>
</protein>
<name>A0A0E9SKG7_ANGAN</name>
<organism evidence="2">
    <name type="scientific">Anguilla anguilla</name>
    <name type="common">European freshwater eel</name>
    <name type="synonym">Muraena anguilla</name>
    <dbReference type="NCBI Taxonomy" id="7936"/>
    <lineage>
        <taxon>Eukaryota</taxon>
        <taxon>Metazoa</taxon>
        <taxon>Chordata</taxon>
        <taxon>Craniata</taxon>
        <taxon>Vertebrata</taxon>
        <taxon>Euteleostomi</taxon>
        <taxon>Actinopterygii</taxon>
        <taxon>Neopterygii</taxon>
        <taxon>Teleostei</taxon>
        <taxon>Anguilliformes</taxon>
        <taxon>Anguillidae</taxon>
        <taxon>Anguilla</taxon>
    </lineage>
</organism>
<evidence type="ECO:0000313" key="2">
    <source>
        <dbReference type="EMBL" id="JAH41864.1"/>
    </source>
</evidence>
<reference evidence="2" key="1">
    <citation type="submission" date="2014-11" db="EMBL/GenBank/DDBJ databases">
        <authorList>
            <person name="Amaro Gonzalez C."/>
        </authorList>
    </citation>
    <scope>NUCLEOTIDE SEQUENCE</scope>
</reference>
<dbReference type="EMBL" id="GBXM01066713">
    <property type="protein sequence ID" value="JAH41864.1"/>
    <property type="molecule type" value="Transcribed_RNA"/>
</dbReference>
<accession>A0A0E9SKG7</accession>
<proteinExistence type="predicted"/>
<sequence>MSRGVVPIETADPTFSPRLL</sequence>